<dbReference type="EMBL" id="OW152831">
    <property type="protein sequence ID" value="CAH2048983.1"/>
    <property type="molecule type" value="Genomic_DNA"/>
</dbReference>
<keyword evidence="8" id="KW-1185">Reference proteome</keyword>
<organism evidence="7 8">
    <name type="scientific">Iphiclides podalirius</name>
    <name type="common">scarce swallowtail</name>
    <dbReference type="NCBI Taxonomy" id="110791"/>
    <lineage>
        <taxon>Eukaryota</taxon>
        <taxon>Metazoa</taxon>
        <taxon>Ecdysozoa</taxon>
        <taxon>Arthropoda</taxon>
        <taxon>Hexapoda</taxon>
        <taxon>Insecta</taxon>
        <taxon>Pterygota</taxon>
        <taxon>Neoptera</taxon>
        <taxon>Endopterygota</taxon>
        <taxon>Lepidoptera</taxon>
        <taxon>Glossata</taxon>
        <taxon>Ditrysia</taxon>
        <taxon>Papilionoidea</taxon>
        <taxon>Papilionidae</taxon>
        <taxon>Papilioninae</taxon>
        <taxon>Iphiclides</taxon>
    </lineage>
</organism>
<feature type="region of interest" description="Disordered" evidence="5">
    <location>
        <begin position="1"/>
        <end position="82"/>
    </location>
</feature>
<feature type="non-terminal residue" evidence="7">
    <location>
        <position position="149"/>
    </location>
</feature>
<sequence length="149" mass="15443">MGDIHKDSKSTESLTTQSQGSSASEASLEASRGPSAGGEESGRAAGPRSDRALCRGGAAGSALGSALGSAGGSALGSGGRRRRTLSLGADELLSRRCTGTVDVWWLYDDGGLTLLLPYILSTRRAWASCPLRVFTLANKATELEIEERK</sequence>
<dbReference type="Pfam" id="PF03522">
    <property type="entry name" value="SLC12"/>
    <property type="match status" value="1"/>
</dbReference>
<evidence type="ECO:0000256" key="1">
    <source>
        <dbReference type="ARBA" id="ARBA00004141"/>
    </source>
</evidence>
<feature type="compositionally biased region" description="Polar residues" evidence="5">
    <location>
        <begin position="11"/>
        <end position="20"/>
    </location>
</feature>
<dbReference type="PANTHER" id="PTHR11827">
    <property type="entry name" value="SOLUTE CARRIER FAMILY 12, CATION COTRANSPORTERS"/>
    <property type="match status" value="1"/>
</dbReference>
<dbReference type="PANTHER" id="PTHR11827:SF103">
    <property type="entry name" value="SODIUM CHLORIDE COTRANSPORTER 69, ISOFORM E"/>
    <property type="match status" value="1"/>
</dbReference>
<accession>A0ABN8I586</accession>
<feature type="compositionally biased region" description="Low complexity" evidence="5">
    <location>
        <begin position="21"/>
        <end position="47"/>
    </location>
</feature>
<reference evidence="7" key="1">
    <citation type="submission" date="2022-03" db="EMBL/GenBank/DDBJ databases">
        <authorList>
            <person name="Martin H S."/>
        </authorList>
    </citation>
    <scope>NUCLEOTIDE SEQUENCE</scope>
</reference>
<feature type="compositionally biased region" description="Basic and acidic residues" evidence="5">
    <location>
        <begin position="1"/>
        <end position="10"/>
    </location>
</feature>
<dbReference type="InterPro" id="IPR004842">
    <property type="entry name" value="SLC12A_fam"/>
</dbReference>
<feature type="compositionally biased region" description="Low complexity" evidence="5">
    <location>
        <begin position="54"/>
        <end position="68"/>
    </location>
</feature>
<comment type="subcellular location">
    <subcellularLocation>
        <location evidence="1">Membrane</location>
        <topology evidence="1">Multi-pass membrane protein</topology>
    </subcellularLocation>
</comment>
<evidence type="ECO:0000259" key="6">
    <source>
        <dbReference type="Pfam" id="PF03522"/>
    </source>
</evidence>
<protein>
    <recommendedName>
        <fullName evidence="6">SLC12A transporter C-terminal domain-containing protein</fullName>
    </recommendedName>
</protein>
<keyword evidence="4" id="KW-0472">Membrane</keyword>
<gene>
    <name evidence="7" type="ORF">IPOD504_LOCUS6518</name>
</gene>
<evidence type="ECO:0000256" key="2">
    <source>
        <dbReference type="ARBA" id="ARBA00022692"/>
    </source>
</evidence>
<keyword evidence="3" id="KW-1133">Transmembrane helix</keyword>
<evidence type="ECO:0000256" key="4">
    <source>
        <dbReference type="ARBA" id="ARBA00023136"/>
    </source>
</evidence>
<keyword evidence="2" id="KW-0812">Transmembrane</keyword>
<feature type="domain" description="SLC12A transporter C-terminal" evidence="6">
    <location>
        <begin position="95"/>
        <end position="148"/>
    </location>
</feature>
<evidence type="ECO:0000256" key="3">
    <source>
        <dbReference type="ARBA" id="ARBA00022989"/>
    </source>
</evidence>
<evidence type="ECO:0000313" key="7">
    <source>
        <dbReference type="EMBL" id="CAH2048983.1"/>
    </source>
</evidence>
<dbReference type="Proteomes" id="UP000837857">
    <property type="component" value="Chromosome 19"/>
</dbReference>
<evidence type="ECO:0000313" key="8">
    <source>
        <dbReference type="Proteomes" id="UP000837857"/>
    </source>
</evidence>
<evidence type="ECO:0000256" key="5">
    <source>
        <dbReference type="SAM" id="MobiDB-lite"/>
    </source>
</evidence>
<name>A0ABN8I586_9NEOP</name>
<dbReference type="InterPro" id="IPR018491">
    <property type="entry name" value="SLC12_C"/>
</dbReference>
<proteinExistence type="predicted"/>
<feature type="compositionally biased region" description="Gly residues" evidence="5">
    <location>
        <begin position="69"/>
        <end position="78"/>
    </location>
</feature>